<dbReference type="RefSeq" id="WP_162445155.1">
    <property type="nucleotide sequence ID" value="NZ_CP048222.1"/>
</dbReference>
<protein>
    <submittedName>
        <fullName evidence="1">Uncharacterized protein</fullName>
    </submittedName>
</protein>
<dbReference type="EMBL" id="CP048222">
    <property type="protein sequence ID" value="QHT69164.1"/>
    <property type="molecule type" value="Genomic_DNA"/>
</dbReference>
<keyword evidence="2" id="KW-1185">Reference proteome</keyword>
<sequence>MKKLFFFKEYTYYSEFESKTSHYVATVEVDYDEIEKELPSGARIKYETVQTMIEAGKFIVYGEYTFSDVLPNAISATESIDISQVLGEEGILPSAN</sequence>
<proteinExistence type="predicted"/>
<accession>A0A6C0GMU2</accession>
<evidence type="ECO:0000313" key="1">
    <source>
        <dbReference type="EMBL" id="QHT69164.1"/>
    </source>
</evidence>
<gene>
    <name evidence="1" type="ORF">GXP67_22235</name>
</gene>
<reference evidence="1 2" key="1">
    <citation type="submission" date="2020-01" db="EMBL/GenBank/DDBJ databases">
        <authorList>
            <person name="Kim M.K."/>
        </authorList>
    </citation>
    <scope>NUCLEOTIDE SEQUENCE [LARGE SCALE GENOMIC DNA]</scope>
    <source>
        <strain evidence="1 2">172606-1</strain>
    </source>
</reference>
<organism evidence="1 2">
    <name type="scientific">Rhodocytophaga rosea</name>
    <dbReference type="NCBI Taxonomy" id="2704465"/>
    <lineage>
        <taxon>Bacteria</taxon>
        <taxon>Pseudomonadati</taxon>
        <taxon>Bacteroidota</taxon>
        <taxon>Cytophagia</taxon>
        <taxon>Cytophagales</taxon>
        <taxon>Rhodocytophagaceae</taxon>
        <taxon>Rhodocytophaga</taxon>
    </lineage>
</organism>
<evidence type="ECO:0000313" key="2">
    <source>
        <dbReference type="Proteomes" id="UP000480178"/>
    </source>
</evidence>
<dbReference type="KEGG" id="rhoz:GXP67_22235"/>
<dbReference type="Proteomes" id="UP000480178">
    <property type="component" value="Chromosome"/>
</dbReference>
<dbReference type="AlphaFoldDB" id="A0A6C0GMU2"/>
<name>A0A6C0GMU2_9BACT</name>